<gene>
    <name evidence="4" type="primary">ACSL5_0</name>
    <name evidence="4" type="ORF">TCON_2806</name>
</gene>
<dbReference type="Gene3D" id="3.40.50.12780">
    <property type="entry name" value="N-terminal domain of ligase-like"/>
    <property type="match status" value="1"/>
</dbReference>
<protein>
    <submittedName>
        <fullName evidence="4">Long-chain-fatty-acid--CoA ligase 5</fullName>
    </submittedName>
</protein>
<feature type="non-terminal residue" evidence="4">
    <location>
        <position position="301"/>
    </location>
</feature>
<dbReference type="InterPro" id="IPR000873">
    <property type="entry name" value="AMP-dep_synth/lig_dom"/>
</dbReference>
<evidence type="ECO:0000313" key="4">
    <source>
        <dbReference type="EMBL" id="KAF7670564.1"/>
    </source>
</evidence>
<keyword evidence="1" id="KW-0547">Nucleotide-binding</keyword>
<proteinExistence type="predicted"/>
<feature type="non-terminal residue" evidence="4">
    <location>
        <position position="1"/>
    </location>
</feature>
<evidence type="ECO:0000313" key="5">
    <source>
        <dbReference type="Proteomes" id="UP001516464"/>
    </source>
</evidence>
<dbReference type="InterPro" id="IPR042099">
    <property type="entry name" value="ANL_N_sf"/>
</dbReference>
<feature type="domain" description="AMP-dependent synthetase/ligase" evidence="3">
    <location>
        <begin position="2"/>
        <end position="301"/>
    </location>
</feature>
<evidence type="ECO:0000259" key="3">
    <source>
        <dbReference type="Pfam" id="PF00501"/>
    </source>
</evidence>
<dbReference type="Pfam" id="PF00501">
    <property type="entry name" value="AMP-binding"/>
    <property type="match status" value="1"/>
</dbReference>
<evidence type="ECO:0000256" key="2">
    <source>
        <dbReference type="ARBA" id="ARBA00022840"/>
    </source>
</evidence>
<dbReference type="EMBL" id="SBIQ01001042">
    <property type="protein sequence ID" value="KAF7670564.1"/>
    <property type="molecule type" value="Genomic_DNA"/>
</dbReference>
<keyword evidence="4" id="KW-0436">Ligase</keyword>
<name>A0ABQ7HUY7_9MICR</name>
<keyword evidence="2" id="KW-0067">ATP-binding</keyword>
<keyword evidence="5" id="KW-1185">Reference proteome</keyword>
<dbReference type="Proteomes" id="UP001516464">
    <property type="component" value="Unassembled WGS sequence"/>
</dbReference>
<dbReference type="PANTHER" id="PTHR43272">
    <property type="entry name" value="LONG-CHAIN-FATTY-ACID--COA LIGASE"/>
    <property type="match status" value="1"/>
</dbReference>
<comment type="caution">
    <text evidence="4">The sequence shown here is derived from an EMBL/GenBank/DDBJ whole genome shotgun (WGS) entry which is preliminary data.</text>
</comment>
<dbReference type="GO" id="GO:0016874">
    <property type="term" value="F:ligase activity"/>
    <property type="evidence" value="ECO:0007669"/>
    <property type="project" value="UniProtKB-KW"/>
</dbReference>
<dbReference type="InterPro" id="IPR020845">
    <property type="entry name" value="AMP-binding_CS"/>
</dbReference>
<evidence type="ECO:0000256" key="1">
    <source>
        <dbReference type="ARBA" id="ARBA00022741"/>
    </source>
</evidence>
<accession>A0ABQ7HUY7</accession>
<reference evidence="4 5" key="1">
    <citation type="submission" date="2019-01" db="EMBL/GenBank/DDBJ databases">
        <title>Genomes sequencing and comparative genomics of infectious freshwater microsporidia, Cucumispora dikerogammari and Thelohania contejeani.</title>
        <authorList>
            <person name="Cormier A."/>
            <person name="Giraud I."/>
            <person name="Wattier R."/>
            <person name="Teixeira M."/>
            <person name="Grandjean F."/>
            <person name="Rigaud T."/>
            <person name="Cordaux R."/>
        </authorList>
    </citation>
    <scope>NUCLEOTIDE SEQUENCE [LARGE SCALE GENOMIC DNA]</scope>
    <source>
        <strain evidence="4">T1</strain>
        <tissue evidence="4">Spores</tissue>
    </source>
</reference>
<sequence>EGDLIGIYSINRLEWIIAEYASYELKCINCPLYSTYGPESISHILNETEMKICITSDVKAISLYNDIISKYKNNLKDIIVMDPMEEKYIAMYKEKGITVHLWKDIMNEEFDFDILNEREKPTGEDLATICYTSGTSGKPKGVMLTHLNFISVISTFNQVRGSESIFTVGENDYYLSYLPLAHAMERMCVSTLIAVGGKIGFYSGNPKNLQLDIKILQPTILVGVPRVFNIFKERISEIVNKKGIIVRTLFNLAVRYKIYRQKEGIYENYFLDALLFNKVKKEFGGKISKILSGSAPLNPDV</sequence>
<dbReference type="SUPFAM" id="SSF56801">
    <property type="entry name" value="Acetyl-CoA synthetase-like"/>
    <property type="match status" value="1"/>
</dbReference>
<dbReference type="PANTHER" id="PTHR43272:SF33">
    <property type="entry name" value="AMP-BINDING DOMAIN-CONTAINING PROTEIN-RELATED"/>
    <property type="match status" value="1"/>
</dbReference>
<dbReference type="PROSITE" id="PS00455">
    <property type="entry name" value="AMP_BINDING"/>
    <property type="match status" value="1"/>
</dbReference>
<organism evidence="4 5">
    <name type="scientific">Astathelohania contejeani</name>
    <dbReference type="NCBI Taxonomy" id="164912"/>
    <lineage>
        <taxon>Eukaryota</taxon>
        <taxon>Fungi</taxon>
        <taxon>Fungi incertae sedis</taxon>
        <taxon>Microsporidia</taxon>
        <taxon>Astathelohaniidae</taxon>
        <taxon>Astathelohania</taxon>
    </lineage>
</organism>